<proteinExistence type="predicted"/>
<name>A0A9D4XEG7_PEA</name>
<dbReference type="Proteomes" id="UP001058974">
    <property type="component" value="Chromosome 4"/>
</dbReference>
<reference evidence="1 2" key="1">
    <citation type="journal article" date="2022" name="Nat. Genet.">
        <title>Improved pea reference genome and pan-genome highlight genomic features and evolutionary characteristics.</title>
        <authorList>
            <person name="Yang T."/>
            <person name="Liu R."/>
            <person name="Luo Y."/>
            <person name="Hu S."/>
            <person name="Wang D."/>
            <person name="Wang C."/>
            <person name="Pandey M.K."/>
            <person name="Ge S."/>
            <person name="Xu Q."/>
            <person name="Li N."/>
            <person name="Li G."/>
            <person name="Huang Y."/>
            <person name="Saxena R.K."/>
            <person name="Ji Y."/>
            <person name="Li M."/>
            <person name="Yan X."/>
            <person name="He Y."/>
            <person name="Liu Y."/>
            <person name="Wang X."/>
            <person name="Xiang C."/>
            <person name="Varshney R.K."/>
            <person name="Ding H."/>
            <person name="Gao S."/>
            <person name="Zong X."/>
        </authorList>
    </citation>
    <scope>NUCLEOTIDE SEQUENCE [LARGE SCALE GENOMIC DNA]</scope>
    <source>
        <strain evidence="1 2">cv. Zhongwan 6</strain>
    </source>
</reference>
<sequence length="178" mass="20220">MKKSKKMKLYCNHGGVKIHTNHKCNMFVLKFRLNVALKYFRTIRSNDDAYDFAAYTCATEVDGKIFVEYDVTGIEVIVNSPRCVNEIIDLDGCDDEGVERFNDSENERTTAIVDGFDGIDVSLPINEGTIFVGLLIGSKKKKWEDDEYVSDELDNSDQMFMMMIMGLSLKSLGKTNRI</sequence>
<gene>
    <name evidence="1" type="ORF">KIW84_042000</name>
</gene>
<evidence type="ECO:0000313" key="1">
    <source>
        <dbReference type="EMBL" id="KAI5417211.1"/>
    </source>
</evidence>
<keyword evidence="2" id="KW-1185">Reference proteome</keyword>
<dbReference type="AlphaFoldDB" id="A0A9D4XEG7"/>
<dbReference type="Gramene" id="Psat04G0200000-T1">
    <property type="protein sequence ID" value="KAI5417211.1"/>
    <property type="gene ID" value="KIW84_042000"/>
</dbReference>
<comment type="caution">
    <text evidence="1">The sequence shown here is derived from an EMBL/GenBank/DDBJ whole genome shotgun (WGS) entry which is preliminary data.</text>
</comment>
<protein>
    <submittedName>
        <fullName evidence="1">Uncharacterized protein</fullName>
    </submittedName>
</protein>
<accession>A0A9D4XEG7</accession>
<dbReference type="EMBL" id="JAMSHJ010000004">
    <property type="protein sequence ID" value="KAI5417211.1"/>
    <property type="molecule type" value="Genomic_DNA"/>
</dbReference>
<evidence type="ECO:0000313" key="2">
    <source>
        <dbReference type="Proteomes" id="UP001058974"/>
    </source>
</evidence>
<organism evidence="1 2">
    <name type="scientific">Pisum sativum</name>
    <name type="common">Garden pea</name>
    <name type="synonym">Lathyrus oleraceus</name>
    <dbReference type="NCBI Taxonomy" id="3888"/>
    <lineage>
        <taxon>Eukaryota</taxon>
        <taxon>Viridiplantae</taxon>
        <taxon>Streptophyta</taxon>
        <taxon>Embryophyta</taxon>
        <taxon>Tracheophyta</taxon>
        <taxon>Spermatophyta</taxon>
        <taxon>Magnoliopsida</taxon>
        <taxon>eudicotyledons</taxon>
        <taxon>Gunneridae</taxon>
        <taxon>Pentapetalae</taxon>
        <taxon>rosids</taxon>
        <taxon>fabids</taxon>
        <taxon>Fabales</taxon>
        <taxon>Fabaceae</taxon>
        <taxon>Papilionoideae</taxon>
        <taxon>50 kb inversion clade</taxon>
        <taxon>NPAAA clade</taxon>
        <taxon>Hologalegina</taxon>
        <taxon>IRL clade</taxon>
        <taxon>Fabeae</taxon>
        <taxon>Lathyrus</taxon>
    </lineage>
</organism>